<dbReference type="Proteomes" id="UP000248291">
    <property type="component" value="Unassembled WGS sequence"/>
</dbReference>
<keyword evidence="1" id="KW-0418">Kinase</keyword>
<organism evidence="1 2">
    <name type="scientific">Pseudomonas syringae pv. actinidiae</name>
    <dbReference type="NCBI Taxonomy" id="103796"/>
    <lineage>
        <taxon>Bacteria</taxon>
        <taxon>Pseudomonadati</taxon>
        <taxon>Pseudomonadota</taxon>
        <taxon>Gammaproteobacteria</taxon>
        <taxon>Pseudomonadales</taxon>
        <taxon>Pseudomonadaceae</taxon>
        <taxon>Pseudomonas</taxon>
        <taxon>Pseudomonas syringae</taxon>
    </lineage>
</organism>
<evidence type="ECO:0000313" key="2">
    <source>
        <dbReference type="Proteomes" id="UP000248291"/>
    </source>
</evidence>
<evidence type="ECO:0000313" key="1">
    <source>
        <dbReference type="EMBL" id="GBH20829.1"/>
    </source>
</evidence>
<accession>A0AAN4QB71</accession>
<dbReference type="AlphaFoldDB" id="A0AAN4QB71"/>
<protein>
    <submittedName>
        <fullName evidence="1">Signal transduction histidine kinase</fullName>
    </submittedName>
</protein>
<reference evidence="1 2" key="1">
    <citation type="submission" date="2018-04" db="EMBL/GenBank/DDBJ databases">
        <title>Draft genome sequence of Pseudomonas syringae pv. actinidiae biovar 3 strains isolated from kiwifruit in Kagawa prefecture.</title>
        <authorList>
            <person name="Tabuchi M."/>
            <person name="Saito M."/>
            <person name="Fujiwara S."/>
            <person name="Sasa N."/>
            <person name="Akimitsu K."/>
            <person name="Gomi K."/>
            <person name="Konishi-Sugita S."/>
            <person name="Hamano K."/>
            <person name="Kataoka I."/>
        </authorList>
    </citation>
    <scope>NUCLEOTIDE SEQUENCE [LARGE SCALE GENOMIC DNA]</scope>
    <source>
        <strain evidence="1 2">MAFF212211</strain>
    </source>
</reference>
<dbReference type="GO" id="GO:0016301">
    <property type="term" value="F:kinase activity"/>
    <property type="evidence" value="ECO:0007669"/>
    <property type="project" value="UniProtKB-KW"/>
</dbReference>
<keyword evidence="1" id="KW-0808">Transferase</keyword>
<dbReference type="EMBL" id="BGKA01000268">
    <property type="protein sequence ID" value="GBH20829.1"/>
    <property type="molecule type" value="Genomic_DNA"/>
</dbReference>
<comment type="caution">
    <text evidence="1">The sequence shown here is derived from an EMBL/GenBank/DDBJ whole genome shotgun (WGS) entry which is preliminary data.</text>
</comment>
<gene>
    <name evidence="1" type="ORF">KPSA3_06867</name>
</gene>
<sequence>MDLEALQQIEDGDLDNRASFKIHFIISRVASILNSIINGLQRSEIFTPKPISCQEKPKHWILYFVADE</sequence>
<name>A0AAN4QB71_PSESF</name>
<proteinExistence type="predicted"/>